<evidence type="ECO:0000256" key="2">
    <source>
        <dbReference type="ARBA" id="ARBA00023125"/>
    </source>
</evidence>
<dbReference type="EMBL" id="SMFK01000003">
    <property type="protein sequence ID" value="TDD97869.1"/>
    <property type="molecule type" value="Genomic_DNA"/>
</dbReference>
<evidence type="ECO:0000256" key="1">
    <source>
        <dbReference type="ARBA" id="ARBA00023015"/>
    </source>
</evidence>
<proteinExistence type="predicted"/>
<protein>
    <submittedName>
        <fullName evidence="5">AraC family transcriptional regulator</fullName>
    </submittedName>
</protein>
<dbReference type="InterPro" id="IPR053142">
    <property type="entry name" value="PchR_regulatory_protein"/>
</dbReference>
<dbReference type="PROSITE" id="PS01124">
    <property type="entry name" value="HTH_ARAC_FAMILY_2"/>
    <property type="match status" value="1"/>
</dbReference>
<comment type="caution">
    <text evidence="5">The sequence shown here is derived from an EMBL/GenBank/DDBJ whole genome shotgun (WGS) entry which is preliminary data.</text>
</comment>
<feature type="domain" description="HTH araC/xylS-type" evidence="4">
    <location>
        <begin position="203"/>
        <end position="302"/>
    </location>
</feature>
<keyword evidence="1" id="KW-0805">Transcription regulation</keyword>
<dbReference type="Pfam" id="PF12833">
    <property type="entry name" value="HTH_18"/>
    <property type="match status" value="1"/>
</dbReference>
<organism evidence="5 6">
    <name type="scientific">Flavobacterium cellulosilyticum</name>
    <dbReference type="NCBI Taxonomy" id="2541731"/>
    <lineage>
        <taxon>Bacteria</taxon>
        <taxon>Pseudomonadati</taxon>
        <taxon>Bacteroidota</taxon>
        <taxon>Flavobacteriia</taxon>
        <taxon>Flavobacteriales</taxon>
        <taxon>Flavobacteriaceae</taxon>
        <taxon>Flavobacterium</taxon>
    </lineage>
</organism>
<dbReference type="InterPro" id="IPR009057">
    <property type="entry name" value="Homeodomain-like_sf"/>
</dbReference>
<dbReference type="SUPFAM" id="SSF46689">
    <property type="entry name" value="Homeodomain-like"/>
    <property type="match status" value="1"/>
</dbReference>
<evidence type="ECO:0000256" key="3">
    <source>
        <dbReference type="ARBA" id="ARBA00023163"/>
    </source>
</evidence>
<dbReference type="InterPro" id="IPR018062">
    <property type="entry name" value="HTH_AraC-typ_CS"/>
</dbReference>
<keyword evidence="3" id="KW-0804">Transcription</keyword>
<evidence type="ECO:0000313" key="5">
    <source>
        <dbReference type="EMBL" id="TDD97869.1"/>
    </source>
</evidence>
<name>A0A4R5CFR2_9FLAO</name>
<dbReference type="PANTHER" id="PTHR47893:SF1">
    <property type="entry name" value="REGULATORY PROTEIN PCHR"/>
    <property type="match status" value="1"/>
</dbReference>
<dbReference type="SMART" id="SM00342">
    <property type="entry name" value="HTH_ARAC"/>
    <property type="match status" value="1"/>
</dbReference>
<dbReference type="GO" id="GO:0043565">
    <property type="term" value="F:sequence-specific DNA binding"/>
    <property type="evidence" value="ECO:0007669"/>
    <property type="project" value="InterPro"/>
</dbReference>
<evidence type="ECO:0000313" key="6">
    <source>
        <dbReference type="Proteomes" id="UP000295479"/>
    </source>
</evidence>
<accession>A0A4R5CFR2</accession>
<dbReference type="PROSITE" id="PS00041">
    <property type="entry name" value="HTH_ARAC_FAMILY_1"/>
    <property type="match status" value="1"/>
</dbReference>
<sequence length="320" mass="36538">MQQEINQQRIQNMYQMLLEMAAGNFTNRIQRTEQDDELEALVMLINMVAEEMKESVFHSGFVNPHYTHTHLVQITFVLDADFVIRDYISTVPKVLGFSPDALHNKPFSTILSQKSLPIWNRVTAALLQDTTYNNTEQLIYISQEQLLVPCFCTISRLIHDTSILVSSVITVIADPIAAETLVSADDPDLHGGLSSYSDVQLMQHVYDYILVHLDSPLPSMKELSRIFGTNDNKLKSGFKHLFKTSIYQFYATERLKRAHLLIQQTTIPLKSIAFMAGFPIYPNFSRAFKKRFGYTPMDIKRRLSGVLLWIVSSALWDVGV</sequence>
<dbReference type="AlphaFoldDB" id="A0A4R5CFR2"/>
<keyword evidence="6" id="KW-1185">Reference proteome</keyword>
<reference evidence="5 6" key="1">
    <citation type="submission" date="2019-03" db="EMBL/GenBank/DDBJ databases">
        <title>Flavobacterium AR-3-4 sp. nov. isolated from arctic soil.</title>
        <authorList>
            <person name="Chaudhary D.K."/>
        </authorList>
    </citation>
    <scope>NUCLEOTIDE SEQUENCE [LARGE SCALE GENOMIC DNA]</scope>
    <source>
        <strain evidence="5 6">AR-3-4</strain>
    </source>
</reference>
<dbReference type="Proteomes" id="UP000295479">
    <property type="component" value="Unassembled WGS sequence"/>
</dbReference>
<dbReference type="InterPro" id="IPR018060">
    <property type="entry name" value="HTH_AraC"/>
</dbReference>
<dbReference type="GO" id="GO:0003700">
    <property type="term" value="F:DNA-binding transcription factor activity"/>
    <property type="evidence" value="ECO:0007669"/>
    <property type="project" value="InterPro"/>
</dbReference>
<dbReference type="OrthoDB" id="1451418at2"/>
<keyword evidence="2" id="KW-0238">DNA-binding</keyword>
<dbReference type="Gene3D" id="1.10.10.60">
    <property type="entry name" value="Homeodomain-like"/>
    <property type="match status" value="1"/>
</dbReference>
<dbReference type="PANTHER" id="PTHR47893">
    <property type="entry name" value="REGULATORY PROTEIN PCHR"/>
    <property type="match status" value="1"/>
</dbReference>
<evidence type="ECO:0000259" key="4">
    <source>
        <dbReference type="PROSITE" id="PS01124"/>
    </source>
</evidence>
<gene>
    <name evidence="5" type="ORF">E0F76_07150</name>
</gene>